<dbReference type="Proteomes" id="UP000278149">
    <property type="component" value="Unassembled WGS sequence"/>
</dbReference>
<dbReference type="PANTHER" id="PTHR32154">
    <property type="entry name" value="PYRUVATE-FLAVODOXIN OXIDOREDUCTASE-RELATED"/>
    <property type="match status" value="1"/>
</dbReference>
<accession>A0A429G451</accession>
<dbReference type="EC" id="1.2.7.11" evidence="2"/>
<dbReference type="InterPro" id="IPR002880">
    <property type="entry name" value="Pyrv_Fd/Flavodoxin_OxRdtase_N"/>
</dbReference>
<evidence type="ECO:0000313" key="6">
    <source>
        <dbReference type="EMBL" id="RSN68631.1"/>
    </source>
</evidence>
<evidence type="ECO:0000259" key="5">
    <source>
        <dbReference type="Pfam" id="PF01855"/>
    </source>
</evidence>
<dbReference type="SUPFAM" id="SSF52518">
    <property type="entry name" value="Thiamin diphosphate-binding fold (THDP-binding)"/>
    <property type="match status" value="1"/>
</dbReference>
<dbReference type="GO" id="GO:0018491">
    <property type="term" value="F:2-oxobutyrate synthase activity"/>
    <property type="evidence" value="ECO:0007669"/>
    <property type="project" value="UniProtKB-ARBA"/>
</dbReference>
<dbReference type="InterPro" id="IPR029061">
    <property type="entry name" value="THDP-binding"/>
</dbReference>
<proteinExistence type="predicted"/>
<name>A0A429G451_9CREN</name>
<organism evidence="6 7">
    <name type="scientific">Candidatus Korarchaeum cryptofilum</name>
    <dbReference type="NCBI Taxonomy" id="498846"/>
    <lineage>
        <taxon>Archaea</taxon>
        <taxon>Thermoproteota</taxon>
        <taxon>Candidatus Korarchaeia</taxon>
        <taxon>Candidatus Korarchaeales</taxon>
        <taxon>Candidatus Korarchaeaceae</taxon>
        <taxon>Candidatus Korarchaeum</taxon>
    </lineage>
</organism>
<evidence type="ECO:0000256" key="4">
    <source>
        <dbReference type="ARBA" id="ARBA00048893"/>
    </source>
</evidence>
<keyword evidence="3" id="KW-0560">Oxidoreductase</keyword>
<reference evidence="6 7" key="1">
    <citation type="submission" date="2018-10" db="EMBL/GenBank/DDBJ databases">
        <title>Co-occurring genomic capacity for anaerobic methane metabolism and dissimilatory sulfite reduction discovered in the Korarchaeota.</title>
        <authorList>
            <person name="Mckay L.J."/>
            <person name="Dlakic M."/>
            <person name="Fields M.W."/>
            <person name="Delmont T.O."/>
            <person name="Eren A.M."/>
            <person name="Jay Z.J."/>
            <person name="Klingelsmith K.B."/>
            <person name="Rusch D.B."/>
            <person name="Inskeep W.P."/>
        </authorList>
    </citation>
    <scope>NUCLEOTIDE SEQUENCE [LARGE SCALE GENOMIC DNA]</scope>
    <source>
        <strain evidence="6 7">WS</strain>
    </source>
</reference>
<evidence type="ECO:0000256" key="3">
    <source>
        <dbReference type="ARBA" id="ARBA00023002"/>
    </source>
</evidence>
<dbReference type="GO" id="GO:0019164">
    <property type="term" value="F:pyruvate synthase activity"/>
    <property type="evidence" value="ECO:0007669"/>
    <property type="project" value="UniProtKB-ARBA"/>
</dbReference>
<dbReference type="Gene3D" id="3.40.50.970">
    <property type="match status" value="1"/>
</dbReference>
<dbReference type="CDD" id="cd07034">
    <property type="entry name" value="TPP_PYR_PFOR_IOR-alpha_like"/>
    <property type="match status" value="1"/>
</dbReference>
<dbReference type="GO" id="GO:0006979">
    <property type="term" value="P:response to oxidative stress"/>
    <property type="evidence" value="ECO:0007669"/>
    <property type="project" value="TreeGrafter"/>
</dbReference>
<sequence>MAPLEVTGFIWSRFKRTLAKSGKYSYLIPLYEKLFCRWNEAVARGAIEAGVQMVTGYPGTPSSEVIEALSQSKMEFHVQWSVNEKVAFDLAVGASIVGARSMATMKNAGLNWIMDMLMTVVYGGVRGGLVIYVADDPGAHYSSNEQDTRFVSMYGKFPCLEPSNQHEAKELTKMGFEISEKLFLSW</sequence>
<dbReference type="FunFam" id="3.40.50.970:FF:000039">
    <property type="entry name" value="Indolepyruvate oxidoreductase subunit IorA"/>
    <property type="match status" value="1"/>
</dbReference>
<dbReference type="EMBL" id="RCOR01000027">
    <property type="protein sequence ID" value="RSN68631.1"/>
    <property type="molecule type" value="Genomic_DNA"/>
</dbReference>
<dbReference type="InterPro" id="IPR050722">
    <property type="entry name" value="Pyruvate:ferred/Flavod_OxRd"/>
</dbReference>
<gene>
    <name evidence="6" type="ORF">D9Q81_05770</name>
</gene>
<comment type="subunit">
    <text evidence="1">Heterodimer composed of an alpha and a beta subunit.</text>
</comment>
<comment type="caution">
    <text evidence="6">The sequence shown here is derived from an EMBL/GenBank/DDBJ whole genome shotgun (WGS) entry which is preliminary data.</text>
</comment>
<dbReference type="Pfam" id="PF01855">
    <property type="entry name" value="POR_N"/>
    <property type="match status" value="1"/>
</dbReference>
<protein>
    <recommendedName>
        <fullName evidence="2">2-oxoacid oxidoreductase (ferredoxin)</fullName>
        <ecNumber evidence="2">1.2.7.11</ecNumber>
    </recommendedName>
</protein>
<evidence type="ECO:0000256" key="1">
    <source>
        <dbReference type="ARBA" id="ARBA00011631"/>
    </source>
</evidence>
<comment type="catalytic activity">
    <reaction evidence="4">
        <text>a 2-oxocarboxylate + 2 oxidized [2Fe-2S]-[ferredoxin] + CoA = an acyl-CoA + 2 reduced [2Fe-2S]-[ferredoxin] + CO2 + H(+)</text>
        <dbReference type="Rhea" id="RHEA:42316"/>
        <dbReference type="Rhea" id="RHEA-COMP:10000"/>
        <dbReference type="Rhea" id="RHEA-COMP:10001"/>
        <dbReference type="ChEBI" id="CHEBI:15378"/>
        <dbReference type="ChEBI" id="CHEBI:16526"/>
        <dbReference type="ChEBI" id="CHEBI:33737"/>
        <dbReference type="ChEBI" id="CHEBI:33738"/>
        <dbReference type="ChEBI" id="CHEBI:35179"/>
        <dbReference type="ChEBI" id="CHEBI:57287"/>
        <dbReference type="ChEBI" id="CHEBI:58342"/>
        <dbReference type="EC" id="1.2.7.11"/>
    </reaction>
</comment>
<feature type="domain" description="Pyruvate flavodoxin/ferredoxin oxidoreductase pyrimidine binding" evidence="5">
    <location>
        <begin position="45"/>
        <end position="182"/>
    </location>
</feature>
<evidence type="ECO:0000256" key="2">
    <source>
        <dbReference type="ARBA" id="ARBA00012691"/>
    </source>
</evidence>
<dbReference type="PANTHER" id="PTHR32154:SF30">
    <property type="entry name" value="2-OXOACID OXIDOREDUCTASE (FERREDOXIN)"/>
    <property type="match status" value="1"/>
</dbReference>
<evidence type="ECO:0000313" key="7">
    <source>
        <dbReference type="Proteomes" id="UP000278149"/>
    </source>
</evidence>
<dbReference type="AlphaFoldDB" id="A0A429G451"/>